<accession>A0A1L9V5Z5</accession>
<dbReference type="RefSeq" id="XP_022396026.1">
    <property type="nucleotide sequence ID" value="XM_022545160.1"/>
</dbReference>
<gene>
    <name evidence="1" type="ORF">ASPGLDRAFT_40027</name>
</gene>
<dbReference type="Proteomes" id="UP000184300">
    <property type="component" value="Unassembled WGS sequence"/>
</dbReference>
<evidence type="ECO:0000313" key="2">
    <source>
        <dbReference type="Proteomes" id="UP000184300"/>
    </source>
</evidence>
<evidence type="ECO:0008006" key="3">
    <source>
        <dbReference type="Google" id="ProtNLM"/>
    </source>
</evidence>
<dbReference type="SUPFAM" id="SSF51735">
    <property type="entry name" value="NAD(P)-binding Rossmann-fold domains"/>
    <property type="match status" value="1"/>
</dbReference>
<dbReference type="STRING" id="1160497.A0A1L9V5Z5"/>
<evidence type="ECO:0000313" key="1">
    <source>
        <dbReference type="EMBL" id="OJJ79328.1"/>
    </source>
</evidence>
<dbReference type="InterPro" id="IPR036291">
    <property type="entry name" value="NAD(P)-bd_dom_sf"/>
</dbReference>
<keyword evidence="2" id="KW-1185">Reference proteome</keyword>
<reference evidence="2" key="1">
    <citation type="journal article" date="2017" name="Genome Biol.">
        <title>Comparative genomics reveals high biological diversity and specific adaptations in the industrially and medically important fungal genus Aspergillus.</title>
        <authorList>
            <person name="de Vries R.P."/>
            <person name="Riley R."/>
            <person name="Wiebenga A."/>
            <person name="Aguilar-Osorio G."/>
            <person name="Amillis S."/>
            <person name="Uchima C.A."/>
            <person name="Anderluh G."/>
            <person name="Asadollahi M."/>
            <person name="Askin M."/>
            <person name="Barry K."/>
            <person name="Battaglia E."/>
            <person name="Bayram O."/>
            <person name="Benocci T."/>
            <person name="Braus-Stromeyer S.A."/>
            <person name="Caldana C."/>
            <person name="Canovas D."/>
            <person name="Cerqueira G.C."/>
            <person name="Chen F."/>
            <person name="Chen W."/>
            <person name="Choi C."/>
            <person name="Clum A."/>
            <person name="Dos Santos R.A."/>
            <person name="Damasio A.R."/>
            <person name="Diallinas G."/>
            <person name="Emri T."/>
            <person name="Fekete E."/>
            <person name="Flipphi M."/>
            <person name="Freyberg S."/>
            <person name="Gallo A."/>
            <person name="Gournas C."/>
            <person name="Habgood R."/>
            <person name="Hainaut M."/>
            <person name="Harispe M.L."/>
            <person name="Henrissat B."/>
            <person name="Hilden K.S."/>
            <person name="Hope R."/>
            <person name="Hossain A."/>
            <person name="Karabika E."/>
            <person name="Karaffa L."/>
            <person name="Karanyi Z."/>
            <person name="Krasevec N."/>
            <person name="Kuo A."/>
            <person name="Kusch H."/>
            <person name="LaButti K."/>
            <person name="Lagendijk E.L."/>
            <person name="Lapidus A."/>
            <person name="Levasseur A."/>
            <person name="Lindquist E."/>
            <person name="Lipzen A."/>
            <person name="Logrieco A.F."/>
            <person name="MacCabe A."/>
            <person name="Maekelae M.R."/>
            <person name="Malavazi I."/>
            <person name="Melin P."/>
            <person name="Meyer V."/>
            <person name="Mielnichuk N."/>
            <person name="Miskei M."/>
            <person name="Molnar A.P."/>
            <person name="Mule G."/>
            <person name="Ngan C.Y."/>
            <person name="Orejas M."/>
            <person name="Orosz E."/>
            <person name="Ouedraogo J.P."/>
            <person name="Overkamp K.M."/>
            <person name="Park H.-S."/>
            <person name="Perrone G."/>
            <person name="Piumi F."/>
            <person name="Punt P.J."/>
            <person name="Ram A.F."/>
            <person name="Ramon A."/>
            <person name="Rauscher S."/>
            <person name="Record E."/>
            <person name="Riano-Pachon D.M."/>
            <person name="Robert V."/>
            <person name="Roehrig J."/>
            <person name="Ruller R."/>
            <person name="Salamov A."/>
            <person name="Salih N.S."/>
            <person name="Samson R.A."/>
            <person name="Sandor E."/>
            <person name="Sanguinetti M."/>
            <person name="Schuetze T."/>
            <person name="Sepcic K."/>
            <person name="Shelest E."/>
            <person name="Sherlock G."/>
            <person name="Sophianopoulou V."/>
            <person name="Squina F.M."/>
            <person name="Sun H."/>
            <person name="Susca A."/>
            <person name="Todd R.B."/>
            <person name="Tsang A."/>
            <person name="Unkles S.E."/>
            <person name="van de Wiele N."/>
            <person name="van Rossen-Uffink D."/>
            <person name="Oliveira J.V."/>
            <person name="Vesth T.C."/>
            <person name="Visser J."/>
            <person name="Yu J.-H."/>
            <person name="Zhou M."/>
            <person name="Andersen M.R."/>
            <person name="Archer D.B."/>
            <person name="Baker S.E."/>
            <person name="Benoit I."/>
            <person name="Brakhage A.A."/>
            <person name="Braus G.H."/>
            <person name="Fischer R."/>
            <person name="Frisvad J.C."/>
            <person name="Goldman G.H."/>
            <person name="Houbraken J."/>
            <person name="Oakley B."/>
            <person name="Pocsi I."/>
            <person name="Scazzocchio C."/>
            <person name="Seiboth B."/>
            <person name="vanKuyk P.A."/>
            <person name="Wortman J."/>
            <person name="Dyer P.S."/>
            <person name="Grigoriev I.V."/>
        </authorList>
    </citation>
    <scope>NUCLEOTIDE SEQUENCE [LARGE SCALE GENOMIC DNA]</scope>
    <source>
        <strain evidence="2">CBS 516.65</strain>
    </source>
</reference>
<proteinExistence type="predicted"/>
<name>A0A1L9V5Z5_ASPGL</name>
<protein>
    <recommendedName>
        <fullName evidence="3">RCK N-terminal domain-containing protein</fullName>
    </recommendedName>
</protein>
<sequence length="122" mass="13325">MATMTAVMELGVAIRLADHEQWTGVIVHARHVIVGTDTELRVGVIRIGGLGALTVQFLKAFGHQVVAIDNRQEGLDLSTELPLKADLVVHRDSETAVQEVMRLSENKGLAAVVIFSVCRRTR</sequence>
<dbReference type="EMBL" id="KV878919">
    <property type="protein sequence ID" value="OJJ79328.1"/>
    <property type="molecule type" value="Genomic_DNA"/>
</dbReference>
<dbReference type="Gene3D" id="3.40.50.720">
    <property type="entry name" value="NAD(P)-binding Rossmann-like Domain"/>
    <property type="match status" value="1"/>
</dbReference>
<dbReference type="GeneID" id="34461421"/>
<organism evidence="1 2">
    <name type="scientific">Aspergillus glaucus CBS 516.65</name>
    <dbReference type="NCBI Taxonomy" id="1160497"/>
    <lineage>
        <taxon>Eukaryota</taxon>
        <taxon>Fungi</taxon>
        <taxon>Dikarya</taxon>
        <taxon>Ascomycota</taxon>
        <taxon>Pezizomycotina</taxon>
        <taxon>Eurotiomycetes</taxon>
        <taxon>Eurotiomycetidae</taxon>
        <taxon>Eurotiales</taxon>
        <taxon>Aspergillaceae</taxon>
        <taxon>Aspergillus</taxon>
        <taxon>Aspergillus subgen. Aspergillus</taxon>
    </lineage>
</organism>
<dbReference type="VEuPathDB" id="FungiDB:ASPGLDRAFT_40027"/>
<dbReference type="AlphaFoldDB" id="A0A1L9V5Z5"/>